<dbReference type="EMBL" id="SRLO01003320">
    <property type="protein sequence ID" value="TNN31591.1"/>
    <property type="molecule type" value="Genomic_DNA"/>
</dbReference>
<evidence type="ECO:0000313" key="2">
    <source>
        <dbReference type="Proteomes" id="UP000314294"/>
    </source>
</evidence>
<keyword evidence="2" id="KW-1185">Reference proteome</keyword>
<comment type="caution">
    <text evidence="1">The sequence shown here is derived from an EMBL/GenBank/DDBJ whole genome shotgun (WGS) entry which is preliminary data.</text>
</comment>
<reference evidence="1 2" key="1">
    <citation type="submission" date="2019-03" db="EMBL/GenBank/DDBJ databases">
        <title>First draft genome of Liparis tanakae, snailfish: a comprehensive survey of snailfish specific genes.</title>
        <authorList>
            <person name="Kim W."/>
            <person name="Song I."/>
            <person name="Jeong J.-H."/>
            <person name="Kim D."/>
            <person name="Kim S."/>
            <person name="Ryu S."/>
            <person name="Song J.Y."/>
            <person name="Lee S.K."/>
        </authorList>
    </citation>
    <scope>NUCLEOTIDE SEQUENCE [LARGE SCALE GENOMIC DNA]</scope>
    <source>
        <tissue evidence="1">Muscle</tissue>
    </source>
</reference>
<gene>
    <name evidence="1" type="ORF">EYF80_058258</name>
</gene>
<dbReference type="OrthoDB" id="8817156at2759"/>
<proteinExistence type="predicted"/>
<dbReference type="Proteomes" id="UP000314294">
    <property type="component" value="Unassembled WGS sequence"/>
</dbReference>
<name>A0A4Z2ESL9_9TELE</name>
<organism evidence="1 2">
    <name type="scientific">Liparis tanakae</name>
    <name type="common">Tanaka's snailfish</name>
    <dbReference type="NCBI Taxonomy" id="230148"/>
    <lineage>
        <taxon>Eukaryota</taxon>
        <taxon>Metazoa</taxon>
        <taxon>Chordata</taxon>
        <taxon>Craniata</taxon>
        <taxon>Vertebrata</taxon>
        <taxon>Euteleostomi</taxon>
        <taxon>Actinopterygii</taxon>
        <taxon>Neopterygii</taxon>
        <taxon>Teleostei</taxon>
        <taxon>Neoteleostei</taxon>
        <taxon>Acanthomorphata</taxon>
        <taxon>Eupercaria</taxon>
        <taxon>Perciformes</taxon>
        <taxon>Cottioidei</taxon>
        <taxon>Cottales</taxon>
        <taxon>Liparidae</taxon>
        <taxon>Liparis</taxon>
    </lineage>
</organism>
<protein>
    <submittedName>
        <fullName evidence="1">Uncharacterized protein</fullName>
    </submittedName>
</protein>
<dbReference type="AlphaFoldDB" id="A0A4Z2ESL9"/>
<accession>A0A4Z2ESL9</accession>
<sequence>MYFKVSLSLSTVVSASLKVKEERRTAFFGEDIHIDLPPENLGEVVFRSRTNRLPEVLLLREGQVVNPRGSINARGHLLLEDVQEEDEGVYVIKNSNTPNAAKHLILIVRDCAVEQVVKYGDTYLIHLNRVEMPITLEFR</sequence>
<evidence type="ECO:0000313" key="1">
    <source>
        <dbReference type="EMBL" id="TNN31591.1"/>
    </source>
</evidence>